<proteinExistence type="predicted"/>
<name>C6HUT9_9BACT</name>
<sequence length="330" mass="37938">MREKVDRLNRLEAQDMPIKPSYFYHSFPRPRVGEEEDTIGRGLKILECLTKIGIVLTPEIIEWNQPLSDGNFRKHHTIQQRICFTEISPRELRAHGKKFGPFAIEWEISSLRRMGAIPVFYIPQKLNDNPGLSAIGISFVVQLSDCQRTMDNLLSLKKASETSFNSVTLKNTNDNGEVVNKYSVPTAILKNIISFLSYRNAPFDMMRNTLDGASRLFYPADNLSHEKLLDYYRQREWRLVSSEKDGQAVSRNCKDNEAEQIRQTNPAFWNREISGGPYQFKRIDQALVYPTFEGHHVLTTARRIIVPYAALEKAKKVLSDLGLNIRVVPH</sequence>
<reference evidence="1 2" key="1">
    <citation type="journal article" date="2009" name="Appl. Environ. Microbiol.">
        <title>Community genomic and proteomic analyses of chemoautotrophic iron-oxidizing "Leptospirillum rubarum" (Group II) and "Leptospirillum ferrodiazotrophum" (Group III) bacteria in acid mine drainage biofilms.</title>
        <authorList>
            <person name="Goltsman D.S."/>
            <person name="Denef V.J."/>
            <person name="Singer S.W."/>
            <person name="VerBerkmoes N.C."/>
            <person name="Lefsrud M."/>
            <person name="Mueller R.S."/>
            <person name="Dick G.J."/>
            <person name="Sun C.L."/>
            <person name="Wheeler K.E."/>
            <person name="Zemla A."/>
            <person name="Baker B.J."/>
            <person name="Hauser L."/>
            <person name="Land M."/>
            <person name="Shah M.B."/>
            <person name="Thelen M.P."/>
            <person name="Hettich R.L."/>
            <person name="Banfield J.F."/>
        </authorList>
    </citation>
    <scope>NUCLEOTIDE SEQUENCE [LARGE SCALE GENOMIC DNA]</scope>
</reference>
<dbReference type="AlphaFoldDB" id="C6HUT9"/>
<accession>C6HUT9</accession>
<dbReference type="Proteomes" id="UP000009374">
    <property type="component" value="Unassembled WGS sequence"/>
</dbReference>
<protein>
    <submittedName>
        <fullName evidence="1">Uncharacterized protein</fullName>
    </submittedName>
</protein>
<evidence type="ECO:0000313" key="1">
    <source>
        <dbReference type="EMBL" id="EES53550.1"/>
    </source>
</evidence>
<gene>
    <name evidence="1" type="ORF">UBAL3_74420006</name>
</gene>
<dbReference type="EMBL" id="GG693859">
    <property type="protein sequence ID" value="EES53550.1"/>
    <property type="molecule type" value="Genomic_DNA"/>
</dbReference>
<keyword evidence="2" id="KW-1185">Reference proteome</keyword>
<evidence type="ECO:0000313" key="2">
    <source>
        <dbReference type="Proteomes" id="UP000009374"/>
    </source>
</evidence>
<organism evidence="1 2">
    <name type="scientific">Leptospirillum ferrodiazotrophum</name>
    <dbReference type="NCBI Taxonomy" id="412449"/>
    <lineage>
        <taxon>Bacteria</taxon>
        <taxon>Pseudomonadati</taxon>
        <taxon>Nitrospirota</taxon>
        <taxon>Nitrospiria</taxon>
        <taxon>Nitrospirales</taxon>
        <taxon>Nitrospiraceae</taxon>
        <taxon>Leptospirillum</taxon>
    </lineage>
</organism>